<feature type="transmembrane region" description="Helical" evidence="6">
    <location>
        <begin position="42"/>
        <end position="61"/>
    </location>
</feature>
<accession>A0A4S2BP42</accession>
<dbReference type="InterPro" id="IPR019931">
    <property type="entry name" value="LPXTG_anchor"/>
</dbReference>
<dbReference type="EMBL" id="SRYV01000003">
    <property type="protein sequence ID" value="TGY16867.1"/>
    <property type="molecule type" value="Genomic_DNA"/>
</dbReference>
<feature type="region of interest" description="Disordered" evidence="5">
    <location>
        <begin position="1"/>
        <end position="36"/>
    </location>
</feature>
<keyword evidence="3" id="KW-0732">Signal</keyword>
<keyword evidence="6" id="KW-0812">Transmembrane</keyword>
<feature type="domain" description="Gram-positive cocci surface proteins LPxTG" evidence="7">
    <location>
        <begin position="32"/>
        <end position="67"/>
    </location>
</feature>
<protein>
    <submittedName>
        <fullName evidence="8">LPXTG cell wall anchor domain-containing protein</fullName>
    </submittedName>
</protein>
<evidence type="ECO:0000256" key="1">
    <source>
        <dbReference type="ARBA" id="ARBA00022512"/>
    </source>
</evidence>
<evidence type="ECO:0000256" key="5">
    <source>
        <dbReference type="SAM" id="MobiDB-lite"/>
    </source>
</evidence>
<keyword evidence="6" id="KW-0472">Membrane</keyword>
<name>A0A4S2BP42_9LACO</name>
<evidence type="ECO:0000256" key="3">
    <source>
        <dbReference type="ARBA" id="ARBA00022729"/>
    </source>
</evidence>
<evidence type="ECO:0000256" key="4">
    <source>
        <dbReference type="ARBA" id="ARBA00023088"/>
    </source>
</evidence>
<dbReference type="Proteomes" id="UP000309117">
    <property type="component" value="Unassembled WGS sequence"/>
</dbReference>
<dbReference type="NCBIfam" id="TIGR01167">
    <property type="entry name" value="LPXTG_anchor"/>
    <property type="match status" value="1"/>
</dbReference>
<evidence type="ECO:0000256" key="2">
    <source>
        <dbReference type="ARBA" id="ARBA00022525"/>
    </source>
</evidence>
<organism evidence="8 9">
    <name type="scientific">Lactobacillus intestinalis</name>
    <dbReference type="NCBI Taxonomy" id="151781"/>
    <lineage>
        <taxon>Bacteria</taxon>
        <taxon>Bacillati</taxon>
        <taxon>Bacillota</taxon>
        <taxon>Bacilli</taxon>
        <taxon>Lactobacillales</taxon>
        <taxon>Lactobacillaceae</taxon>
        <taxon>Lactobacillus</taxon>
    </lineage>
</organism>
<comment type="caution">
    <text evidence="8">The sequence shown here is derived from an EMBL/GenBank/DDBJ whole genome shotgun (WGS) entry which is preliminary data.</text>
</comment>
<keyword evidence="6" id="KW-1133">Transmembrane helix</keyword>
<dbReference type="PROSITE" id="PS50847">
    <property type="entry name" value="GRAM_POS_ANCHORING"/>
    <property type="match status" value="1"/>
</dbReference>
<keyword evidence="1" id="KW-0134">Cell wall</keyword>
<reference evidence="8 9" key="1">
    <citation type="submission" date="2019-04" db="EMBL/GenBank/DDBJ databases">
        <title>Microbes associate with the intestines of laboratory mice.</title>
        <authorList>
            <person name="Navarre W."/>
            <person name="Wong E."/>
            <person name="Huang K."/>
            <person name="Tropini C."/>
            <person name="Ng K."/>
            <person name="Yu B."/>
        </authorList>
    </citation>
    <scope>NUCLEOTIDE SEQUENCE [LARGE SCALE GENOMIC DNA]</scope>
    <source>
        <strain evidence="8 9">NM61_E11</strain>
    </source>
</reference>
<evidence type="ECO:0000313" key="8">
    <source>
        <dbReference type="EMBL" id="TGY16867.1"/>
    </source>
</evidence>
<dbReference type="Pfam" id="PF00746">
    <property type="entry name" value="Gram_pos_anchor"/>
    <property type="match status" value="1"/>
</dbReference>
<keyword evidence="4" id="KW-0572">Peptidoglycan-anchor</keyword>
<sequence length="67" mass="7065">MVYAATVDENAPASEVDNDNGNTNTQEAKERLPQTGVQESKAGIFGLLLAAVGSLFGLAGTRKRKDK</sequence>
<evidence type="ECO:0000256" key="6">
    <source>
        <dbReference type="SAM" id="Phobius"/>
    </source>
</evidence>
<keyword evidence="2" id="KW-0964">Secreted</keyword>
<proteinExistence type="predicted"/>
<gene>
    <name evidence="8" type="ORF">E5351_02420</name>
</gene>
<dbReference type="AlphaFoldDB" id="A0A4S2BP42"/>
<evidence type="ECO:0000259" key="7">
    <source>
        <dbReference type="PROSITE" id="PS50847"/>
    </source>
</evidence>
<evidence type="ECO:0000313" key="9">
    <source>
        <dbReference type="Proteomes" id="UP000309117"/>
    </source>
</evidence>